<evidence type="ECO:0000259" key="1">
    <source>
        <dbReference type="SMART" id="SM00954"/>
    </source>
</evidence>
<evidence type="ECO:0000313" key="3">
    <source>
        <dbReference type="Proteomes" id="UP001524501"/>
    </source>
</evidence>
<dbReference type="InterPro" id="IPR043519">
    <property type="entry name" value="NT_sf"/>
</dbReference>
<protein>
    <submittedName>
        <fullName evidence="2">GTP pyrophosphokinase family protein</fullName>
    </submittedName>
</protein>
<dbReference type="SUPFAM" id="SSF81301">
    <property type="entry name" value="Nucleotidyltransferase"/>
    <property type="match status" value="1"/>
</dbReference>
<dbReference type="Pfam" id="PF04607">
    <property type="entry name" value="RelA_SpoT"/>
    <property type="match status" value="1"/>
</dbReference>
<proteinExistence type="predicted"/>
<dbReference type="PANTHER" id="PTHR47837">
    <property type="entry name" value="GTP PYROPHOSPHOKINASE YJBM"/>
    <property type="match status" value="1"/>
</dbReference>
<keyword evidence="3" id="KW-1185">Reference proteome</keyword>
<dbReference type="SMART" id="SM00954">
    <property type="entry name" value="RelA_SpoT"/>
    <property type="match status" value="1"/>
</dbReference>
<dbReference type="EMBL" id="JANFQF010000025">
    <property type="protein sequence ID" value="MCQ4122127.1"/>
    <property type="molecule type" value="Genomic_DNA"/>
</dbReference>
<name>A0ABT1QM10_9NOCA</name>
<dbReference type="Proteomes" id="UP001524501">
    <property type="component" value="Unassembled WGS sequence"/>
</dbReference>
<reference evidence="2 3" key="1">
    <citation type="submission" date="2022-07" db="EMBL/GenBank/DDBJ databases">
        <title>Degradation activity of malathion, p-nitrophenol and potential low-temperature adaptation strategy of Rhodococcus sp. FXJ9.536.</title>
        <authorList>
            <person name="Huang J."/>
            <person name="Huang Y."/>
        </authorList>
    </citation>
    <scope>NUCLEOTIDE SEQUENCE [LARGE SCALE GENOMIC DNA]</scope>
    <source>
        <strain evidence="2 3">FXJ9.536</strain>
    </source>
</reference>
<gene>
    <name evidence="2" type="ORF">NOF53_23685</name>
</gene>
<feature type="domain" description="RelA/SpoT" evidence="1">
    <location>
        <begin position="69"/>
        <end position="192"/>
    </location>
</feature>
<sequence length="233" mass="26565">MATSGPDVARDASGQQDLRELLNFDQRREFTRFLMSYKFGIDEMMTKINILKDEFTYIHDYSPIEHVKSRLKSADSVLGKAARKGLPFTLDAIRENIHDIAGIRITCSFIQDAYRISDMLTGQLDITVVAVKDYIAEPKANGYRSLHLIVEVPVFMSDRVESVRVEIQIRTVAMDFWASLEHKIFYKYDKVVPEALLGELRDAADVARHLDVKMEALHEEVRGSGTTLRVIPD</sequence>
<dbReference type="InterPro" id="IPR007685">
    <property type="entry name" value="RelA_SpoT"/>
</dbReference>
<dbReference type="RefSeq" id="WP_255973383.1">
    <property type="nucleotide sequence ID" value="NZ_JANFQF010000025.1"/>
</dbReference>
<dbReference type="InterPro" id="IPR052366">
    <property type="entry name" value="GTP_Pyrophosphokinase"/>
</dbReference>
<dbReference type="Gene3D" id="3.30.460.10">
    <property type="entry name" value="Beta Polymerase, domain 2"/>
    <property type="match status" value="1"/>
</dbReference>
<organism evidence="2 3">
    <name type="scientific">Rhodococcus tibetensis</name>
    <dbReference type="NCBI Taxonomy" id="2965064"/>
    <lineage>
        <taxon>Bacteria</taxon>
        <taxon>Bacillati</taxon>
        <taxon>Actinomycetota</taxon>
        <taxon>Actinomycetes</taxon>
        <taxon>Mycobacteriales</taxon>
        <taxon>Nocardiaceae</taxon>
        <taxon>Rhodococcus</taxon>
    </lineage>
</organism>
<accession>A0ABT1QM10</accession>
<dbReference type="PANTHER" id="PTHR47837:SF2">
    <property type="entry name" value="GTP PYROPHOSPHOKINASE YWAC"/>
    <property type="match status" value="1"/>
</dbReference>
<evidence type="ECO:0000313" key="2">
    <source>
        <dbReference type="EMBL" id="MCQ4122127.1"/>
    </source>
</evidence>
<dbReference type="CDD" id="cd05399">
    <property type="entry name" value="NT_Rel-Spo_like"/>
    <property type="match status" value="1"/>
</dbReference>
<comment type="caution">
    <text evidence="2">The sequence shown here is derived from an EMBL/GenBank/DDBJ whole genome shotgun (WGS) entry which is preliminary data.</text>
</comment>
<dbReference type="Gene3D" id="1.10.287.860">
    <property type="entry name" value="Nucleotidyltransferase"/>
    <property type="match status" value="1"/>
</dbReference>